<evidence type="ECO:0000313" key="3">
    <source>
        <dbReference type="Proteomes" id="UP001519460"/>
    </source>
</evidence>
<sequence length="339" mass="37442">EIVYYNSDYHITDSATTTPTSDPGRYLVHQQSRRLQAWKTGTQSLQPRAKKSLTAVAKMKVLRSRNKDKLTARLPPLLGVSQYPSPASASGSETSGSGERPSSPVMSSGPRTPPSSPFERPPSPTPFIENIAEEVRETLEKTEHPAEPLASDDENIGSVSDEENAPQDQNVSQEFDDGGSESTNYLGLSPRRPGKVSLSETDELLLNYEDGHSIISDIFDEASPQRSKFGSRLFSPPYSSVRPQFSKEDRPQFSTKAYHHRRTHAIPSSPRDYQPIGSVMIKTPVGYYLDDDEAELCLALPRTPQVISRATGHIQPMADRDTGKSPSAALEREYPLNEK</sequence>
<evidence type="ECO:0000313" key="2">
    <source>
        <dbReference type="EMBL" id="KAK7501861.1"/>
    </source>
</evidence>
<gene>
    <name evidence="2" type="ORF">BaRGS_00006947</name>
</gene>
<feature type="region of interest" description="Disordered" evidence="1">
    <location>
        <begin position="64"/>
        <end position="195"/>
    </location>
</feature>
<comment type="caution">
    <text evidence="2">The sequence shown here is derived from an EMBL/GenBank/DDBJ whole genome shotgun (WGS) entry which is preliminary data.</text>
</comment>
<keyword evidence="3" id="KW-1185">Reference proteome</keyword>
<dbReference type="Proteomes" id="UP001519460">
    <property type="component" value="Unassembled WGS sequence"/>
</dbReference>
<feature type="non-terminal residue" evidence="2">
    <location>
        <position position="1"/>
    </location>
</feature>
<feature type="compositionally biased region" description="Basic and acidic residues" evidence="1">
    <location>
        <begin position="133"/>
        <end position="146"/>
    </location>
</feature>
<feature type="region of interest" description="Disordered" evidence="1">
    <location>
        <begin position="310"/>
        <end position="339"/>
    </location>
</feature>
<name>A0ABD0LRS2_9CAEN</name>
<feature type="compositionally biased region" description="Pro residues" evidence="1">
    <location>
        <begin position="111"/>
        <end position="125"/>
    </location>
</feature>
<feature type="region of interest" description="Disordered" evidence="1">
    <location>
        <begin position="227"/>
        <end position="274"/>
    </location>
</feature>
<feature type="compositionally biased region" description="Acidic residues" evidence="1">
    <location>
        <begin position="150"/>
        <end position="165"/>
    </location>
</feature>
<reference evidence="2 3" key="1">
    <citation type="journal article" date="2023" name="Sci. Data">
        <title>Genome assembly of the Korean intertidal mud-creeper Batillaria attramentaria.</title>
        <authorList>
            <person name="Patra A.K."/>
            <person name="Ho P.T."/>
            <person name="Jun S."/>
            <person name="Lee S.J."/>
            <person name="Kim Y."/>
            <person name="Won Y.J."/>
        </authorList>
    </citation>
    <scope>NUCLEOTIDE SEQUENCE [LARGE SCALE GENOMIC DNA]</scope>
    <source>
        <strain evidence="2">Wonlab-2016</strain>
    </source>
</reference>
<organism evidence="2 3">
    <name type="scientific">Batillaria attramentaria</name>
    <dbReference type="NCBI Taxonomy" id="370345"/>
    <lineage>
        <taxon>Eukaryota</taxon>
        <taxon>Metazoa</taxon>
        <taxon>Spiralia</taxon>
        <taxon>Lophotrochozoa</taxon>
        <taxon>Mollusca</taxon>
        <taxon>Gastropoda</taxon>
        <taxon>Caenogastropoda</taxon>
        <taxon>Sorbeoconcha</taxon>
        <taxon>Cerithioidea</taxon>
        <taxon>Batillariidae</taxon>
        <taxon>Batillaria</taxon>
    </lineage>
</organism>
<protein>
    <submittedName>
        <fullName evidence="2">Uncharacterized protein</fullName>
    </submittedName>
</protein>
<proteinExistence type="predicted"/>
<evidence type="ECO:0000256" key="1">
    <source>
        <dbReference type="SAM" id="MobiDB-lite"/>
    </source>
</evidence>
<dbReference type="AlphaFoldDB" id="A0ABD0LRS2"/>
<feature type="compositionally biased region" description="Basic and acidic residues" evidence="1">
    <location>
        <begin position="330"/>
        <end position="339"/>
    </location>
</feature>
<accession>A0ABD0LRS2</accession>
<feature type="compositionally biased region" description="Low complexity" evidence="1">
    <location>
        <begin position="84"/>
        <end position="104"/>
    </location>
</feature>
<dbReference type="EMBL" id="JACVVK020000029">
    <property type="protein sequence ID" value="KAK7501861.1"/>
    <property type="molecule type" value="Genomic_DNA"/>
</dbReference>